<gene>
    <name evidence="4" type="ORF">DI632_06230</name>
</gene>
<accession>A0A2W5B6Q6</accession>
<dbReference type="InterPro" id="IPR050313">
    <property type="entry name" value="Carb_Metab_HTH_regulators"/>
</dbReference>
<dbReference type="PANTHER" id="PTHR30363:SF44">
    <property type="entry name" value="AGA OPERON TRANSCRIPTIONAL REPRESSOR-RELATED"/>
    <property type="match status" value="1"/>
</dbReference>
<dbReference type="InterPro" id="IPR037171">
    <property type="entry name" value="NagB/RpiA_transferase-like"/>
</dbReference>
<dbReference type="Pfam" id="PF08220">
    <property type="entry name" value="HTH_DeoR"/>
    <property type="match status" value="1"/>
</dbReference>
<evidence type="ECO:0000259" key="3">
    <source>
        <dbReference type="PROSITE" id="PS51000"/>
    </source>
</evidence>
<dbReference type="Pfam" id="PF00455">
    <property type="entry name" value="DeoRC"/>
    <property type="match status" value="1"/>
</dbReference>
<dbReference type="AlphaFoldDB" id="A0A2W5B6Q6"/>
<evidence type="ECO:0000256" key="2">
    <source>
        <dbReference type="ARBA" id="ARBA00023163"/>
    </source>
</evidence>
<dbReference type="Gene3D" id="3.30.750.70">
    <property type="entry name" value="4-hydroxybutyrate coenzyme like domains"/>
    <property type="match status" value="1"/>
</dbReference>
<evidence type="ECO:0000313" key="5">
    <source>
        <dbReference type="Proteomes" id="UP000248614"/>
    </source>
</evidence>
<dbReference type="PRINTS" id="PR00037">
    <property type="entry name" value="HTHLACR"/>
</dbReference>
<proteinExistence type="predicted"/>
<evidence type="ECO:0000313" key="4">
    <source>
        <dbReference type="EMBL" id="PZO78621.1"/>
    </source>
</evidence>
<dbReference type="EMBL" id="QFNF01000011">
    <property type="protein sequence ID" value="PZO78621.1"/>
    <property type="molecule type" value="Genomic_DNA"/>
</dbReference>
<dbReference type="Gene3D" id="1.10.10.10">
    <property type="entry name" value="Winged helix-like DNA-binding domain superfamily/Winged helix DNA-binding domain"/>
    <property type="match status" value="1"/>
</dbReference>
<sequence length="250" mass="27294">MKRQRRQNRILELLASADFHGVASLAQMLDVSEETIRREIRKLEADGLVARAHGVVRLARLETEGSFALRLQRNTHAKQRIATAAASFVADGQTLYIDASTTGHYVAQALRDRQRLSVITNAVGVATELGGRNDNRILLAGGEMDYDYRACFDAPALAYMAQFTPSLAIMSVESMHLDNGYTSYHAGEAAACRLMVQQARRVMMAIDASKFDRHGMIAVAGFDAVDVLVSDQPAPPAYARVLAGTEQIVA</sequence>
<dbReference type="InterPro" id="IPR001034">
    <property type="entry name" value="DeoR_HTH"/>
</dbReference>
<dbReference type="SMART" id="SM01134">
    <property type="entry name" value="DeoRC"/>
    <property type="match status" value="1"/>
</dbReference>
<reference evidence="4 5" key="1">
    <citation type="submission" date="2017-08" db="EMBL/GenBank/DDBJ databases">
        <title>Infants hospitalized years apart are colonized by the same room-sourced microbial strains.</title>
        <authorList>
            <person name="Brooks B."/>
            <person name="Olm M.R."/>
            <person name="Firek B.A."/>
            <person name="Baker R."/>
            <person name="Thomas B.C."/>
            <person name="Morowitz M.J."/>
            <person name="Banfield J.F."/>
        </authorList>
    </citation>
    <scope>NUCLEOTIDE SEQUENCE [LARGE SCALE GENOMIC DNA]</scope>
    <source>
        <strain evidence="4">S2_018_000_R3_110</strain>
    </source>
</reference>
<evidence type="ECO:0000256" key="1">
    <source>
        <dbReference type="ARBA" id="ARBA00023015"/>
    </source>
</evidence>
<dbReference type="PANTHER" id="PTHR30363">
    <property type="entry name" value="HTH-TYPE TRANSCRIPTIONAL REGULATOR SRLR-RELATED"/>
    <property type="match status" value="1"/>
</dbReference>
<dbReference type="Proteomes" id="UP000248614">
    <property type="component" value="Unassembled WGS sequence"/>
</dbReference>
<dbReference type="InterPro" id="IPR014036">
    <property type="entry name" value="DeoR-like_C"/>
</dbReference>
<dbReference type="SMART" id="SM00420">
    <property type="entry name" value="HTH_DEOR"/>
    <property type="match status" value="1"/>
</dbReference>
<dbReference type="InterPro" id="IPR036388">
    <property type="entry name" value="WH-like_DNA-bd_sf"/>
</dbReference>
<dbReference type="InterPro" id="IPR036390">
    <property type="entry name" value="WH_DNA-bd_sf"/>
</dbReference>
<dbReference type="GO" id="GO:0003700">
    <property type="term" value="F:DNA-binding transcription factor activity"/>
    <property type="evidence" value="ECO:0007669"/>
    <property type="project" value="InterPro"/>
</dbReference>
<protein>
    <submittedName>
        <fullName evidence="4">DeoR family transcriptional regulator</fullName>
    </submittedName>
</protein>
<keyword evidence="2" id="KW-0804">Transcription</keyword>
<keyword evidence="1" id="KW-0805">Transcription regulation</keyword>
<dbReference type="SUPFAM" id="SSF100950">
    <property type="entry name" value="NagB/RpiA/CoA transferase-like"/>
    <property type="match status" value="1"/>
</dbReference>
<organism evidence="4 5">
    <name type="scientific">Sphingomonas hengshuiensis</name>
    <dbReference type="NCBI Taxonomy" id="1609977"/>
    <lineage>
        <taxon>Bacteria</taxon>
        <taxon>Pseudomonadati</taxon>
        <taxon>Pseudomonadota</taxon>
        <taxon>Alphaproteobacteria</taxon>
        <taxon>Sphingomonadales</taxon>
        <taxon>Sphingomonadaceae</taxon>
        <taxon>Sphingomonas</taxon>
    </lineage>
</organism>
<name>A0A2W5B6Q6_9SPHN</name>
<dbReference type="SUPFAM" id="SSF46785">
    <property type="entry name" value="Winged helix' DNA-binding domain"/>
    <property type="match status" value="1"/>
</dbReference>
<feature type="domain" description="HTH deoR-type" evidence="3">
    <location>
        <begin position="3"/>
        <end position="58"/>
    </location>
</feature>
<dbReference type="PROSITE" id="PS51000">
    <property type="entry name" value="HTH_DEOR_2"/>
    <property type="match status" value="1"/>
</dbReference>
<comment type="caution">
    <text evidence="4">The sequence shown here is derived from an EMBL/GenBank/DDBJ whole genome shotgun (WGS) entry which is preliminary data.</text>
</comment>